<proteinExistence type="inferred from homology"/>
<evidence type="ECO:0000256" key="6">
    <source>
        <dbReference type="ARBA" id="ARBA00023204"/>
    </source>
</evidence>
<feature type="domain" description="Toprim" evidence="7">
    <location>
        <begin position="80"/>
        <end position="185"/>
    </location>
</feature>
<keyword evidence="2" id="KW-0227">DNA damage</keyword>
<evidence type="ECO:0000313" key="8">
    <source>
        <dbReference type="EMBL" id="KKR90865.1"/>
    </source>
</evidence>
<dbReference type="HAMAP" id="MF_00017">
    <property type="entry name" value="RecR"/>
    <property type="match status" value="1"/>
</dbReference>
<reference evidence="8 9" key="1">
    <citation type="journal article" date="2015" name="Nature">
        <title>rRNA introns, odd ribosomes, and small enigmatic genomes across a large radiation of phyla.</title>
        <authorList>
            <person name="Brown C.T."/>
            <person name="Hug L.A."/>
            <person name="Thomas B.C."/>
            <person name="Sharon I."/>
            <person name="Castelle C.J."/>
            <person name="Singh A."/>
            <person name="Wilkins M.J."/>
            <person name="Williams K.H."/>
            <person name="Banfield J.F."/>
        </authorList>
    </citation>
    <scope>NUCLEOTIDE SEQUENCE [LARGE SCALE GENOMIC DNA]</scope>
</reference>
<dbReference type="InterPro" id="IPR000093">
    <property type="entry name" value="DNA_Rcmb_RecR"/>
</dbReference>
<dbReference type="Gene3D" id="3.40.1360.10">
    <property type="match status" value="1"/>
</dbReference>
<dbReference type="EMBL" id="LCAN01000054">
    <property type="protein sequence ID" value="KKR90865.1"/>
    <property type="molecule type" value="Genomic_DNA"/>
</dbReference>
<feature type="non-terminal residue" evidence="8">
    <location>
        <position position="1"/>
    </location>
</feature>
<dbReference type="Gene3D" id="6.10.250.240">
    <property type="match status" value="1"/>
</dbReference>
<dbReference type="GO" id="GO:0006281">
    <property type="term" value="P:DNA repair"/>
    <property type="evidence" value="ECO:0007669"/>
    <property type="project" value="UniProtKB-KW"/>
</dbReference>
<comment type="caution">
    <text evidence="8">The sequence shown here is derived from an EMBL/GenBank/DDBJ whole genome shotgun (WGS) entry which is preliminary data.</text>
</comment>
<sequence length="208" mass="23319">MRLARPLQNLIDAFQRLPGVGPKTAQRLAFYMLHVPQHELDLFAEALSNLKKNTVECSGCHNISETDPCTYCSDNRRDASIIAVVEQPIDILAVEKSGKFHGIYHVLHGRIDPLNNIRPEDIRIDQLIKRTNGIAKVPVEEIILALNPDMEGEATCMYIVKKLTAISKQQTANRIRITRLAYGLPSGASIEYADEITLGRAIDGRREY</sequence>
<protein>
    <submittedName>
        <fullName evidence="8">Recombination protein RecR</fullName>
    </submittedName>
</protein>
<dbReference type="Pfam" id="PF21176">
    <property type="entry name" value="RecR_HhH"/>
    <property type="match status" value="1"/>
</dbReference>
<dbReference type="PANTHER" id="PTHR30446">
    <property type="entry name" value="RECOMBINATION PROTEIN RECR"/>
    <property type="match status" value="1"/>
</dbReference>
<dbReference type="GO" id="GO:0006310">
    <property type="term" value="P:DNA recombination"/>
    <property type="evidence" value="ECO:0007669"/>
    <property type="project" value="UniProtKB-KW"/>
</dbReference>
<dbReference type="SMART" id="SM00493">
    <property type="entry name" value="TOPRIM"/>
    <property type="match status" value="1"/>
</dbReference>
<evidence type="ECO:0000256" key="2">
    <source>
        <dbReference type="ARBA" id="ARBA00022763"/>
    </source>
</evidence>
<dbReference type="InterPro" id="IPR034137">
    <property type="entry name" value="TOPRIM_RecR"/>
</dbReference>
<evidence type="ECO:0000256" key="3">
    <source>
        <dbReference type="ARBA" id="ARBA00022771"/>
    </source>
</evidence>
<dbReference type="Pfam" id="PF21175">
    <property type="entry name" value="RecR_C"/>
    <property type="match status" value="1"/>
</dbReference>
<keyword evidence="5" id="KW-0233">DNA recombination</keyword>
<keyword evidence="6" id="KW-0234">DNA repair</keyword>
<dbReference type="InterPro" id="IPR023627">
    <property type="entry name" value="Rcmb_RecR"/>
</dbReference>
<dbReference type="GO" id="GO:0003677">
    <property type="term" value="F:DNA binding"/>
    <property type="evidence" value="ECO:0007669"/>
    <property type="project" value="InterPro"/>
</dbReference>
<dbReference type="GO" id="GO:0008270">
    <property type="term" value="F:zinc ion binding"/>
    <property type="evidence" value="ECO:0007669"/>
    <property type="project" value="UniProtKB-KW"/>
</dbReference>
<evidence type="ECO:0000256" key="5">
    <source>
        <dbReference type="ARBA" id="ARBA00023172"/>
    </source>
</evidence>
<name>A0A0G0X2J4_9BACT</name>
<dbReference type="SUPFAM" id="SSF111304">
    <property type="entry name" value="Recombination protein RecR"/>
    <property type="match status" value="1"/>
</dbReference>
<dbReference type="CDD" id="cd01025">
    <property type="entry name" value="TOPRIM_recR"/>
    <property type="match status" value="1"/>
</dbReference>
<dbReference type="PATRIC" id="fig|1618474.3.peg.1139"/>
<dbReference type="Gene3D" id="1.10.8.420">
    <property type="entry name" value="RecR Domain 1"/>
    <property type="match status" value="1"/>
</dbReference>
<dbReference type="Proteomes" id="UP000034961">
    <property type="component" value="Unassembled WGS sequence"/>
</dbReference>
<evidence type="ECO:0000256" key="4">
    <source>
        <dbReference type="ARBA" id="ARBA00022833"/>
    </source>
</evidence>
<dbReference type="Pfam" id="PF13662">
    <property type="entry name" value="Toprim_4"/>
    <property type="match status" value="1"/>
</dbReference>
<keyword evidence="3" id="KW-0863">Zinc-finger</keyword>
<evidence type="ECO:0000256" key="1">
    <source>
        <dbReference type="ARBA" id="ARBA00022723"/>
    </source>
</evidence>
<dbReference type="AlphaFoldDB" id="A0A0G0X2J4"/>
<evidence type="ECO:0000259" key="7">
    <source>
        <dbReference type="PROSITE" id="PS50880"/>
    </source>
</evidence>
<dbReference type="InterPro" id="IPR006171">
    <property type="entry name" value="TOPRIM_dom"/>
</dbReference>
<gene>
    <name evidence="8" type="ORF">UU41_C0054G0001</name>
</gene>
<dbReference type="NCBIfam" id="TIGR00615">
    <property type="entry name" value="recR"/>
    <property type="match status" value="1"/>
</dbReference>
<evidence type="ECO:0000313" key="9">
    <source>
        <dbReference type="Proteomes" id="UP000034961"/>
    </source>
</evidence>
<accession>A0A0G0X2J4</accession>
<dbReference type="PROSITE" id="PS50880">
    <property type="entry name" value="TOPRIM"/>
    <property type="match status" value="1"/>
</dbReference>
<dbReference type="PANTHER" id="PTHR30446:SF0">
    <property type="entry name" value="RECOMBINATION PROTEIN RECR"/>
    <property type="match status" value="1"/>
</dbReference>
<organism evidence="8 9">
    <name type="scientific">Candidatus Roizmanbacteria bacterium GW2011_GWA1_41_13</name>
    <dbReference type="NCBI Taxonomy" id="1618474"/>
    <lineage>
        <taxon>Bacteria</taxon>
        <taxon>Candidatus Roizmaniibacteriota</taxon>
    </lineage>
</organism>
<keyword evidence="4" id="KW-0862">Zinc</keyword>
<keyword evidence="1" id="KW-0479">Metal-binding</keyword>